<dbReference type="InterPro" id="IPR010730">
    <property type="entry name" value="HET"/>
</dbReference>
<reference evidence="2 3" key="1">
    <citation type="journal article" date="2023" name="PLoS ONE">
        <title>Cytospora paraplurivora sp. nov. isolated from orchards with fruit tree decline syndrome in Ontario, Canada.</title>
        <authorList>
            <person name="Ilyukhin E."/>
            <person name="Nguyen H.D.T."/>
            <person name="Castle A.J."/>
            <person name="Ellouze W."/>
        </authorList>
    </citation>
    <scope>NUCLEOTIDE SEQUENCE [LARGE SCALE GENOMIC DNA]</scope>
    <source>
        <strain evidence="2 3">FDS-564</strain>
    </source>
</reference>
<feature type="domain" description="Heterokaryon incompatibility" evidence="1">
    <location>
        <begin position="50"/>
        <end position="190"/>
    </location>
</feature>
<gene>
    <name evidence="2" type="ORF">SLS53_002571</name>
</gene>
<keyword evidence="3" id="KW-1185">Reference proteome</keyword>
<proteinExistence type="predicted"/>
<evidence type="ECO:0000259" key="1">
    <source>
        <dbReference type="Pfam" id="PF06985"/>
    </source>
</evidence>
<dbReference type="Proteomes" id="UP001320245">
    <property type="component" value="Unassembled WGS sequence"/>
</dbReference>
<dbReference type="InterPro" id="IPR052895">
    <property type="entry name" value="HetReg/Transcr_Mod"/>
</dbReference>
<dbReference type="PANTHER" id="PTHR24148">
    <property type="entry name" value="ANKYRIN REPEAT DOMAIN-CONTAINING PROTEIN 39 HOMOLOG-RELATED"/>
    <property type="match status" value="1"/>
</dbReference>
<organism evidence="2 3">
    <name type="scientific">Cytospora paraplurivora</name>
    <dbReference type="NCBI Taxonomy" id="2898453"/>
    <lineage>
        <taxon>Eukaryota</taxon>
        <taxon>Fungi</taxon>
        <taxon>Dikarya</taxon>
        <taxon>Ascomycota</taxon>
        <taxon>Pezizomycotina</taxon>
        <taxon>Sordariomycetes</taxon>
        <taxon>Sordariomycetidae</taxon>
        <taxon>Diaporthales</taxon>
        <taxon>Cytosporaceae</taxon>
        <taxon>Cytospora</taxon>
    </lineage>
</organism>
<sequence>MMDVDRVYEYRPLATPSTLRLIKIMPEQVDDCIACKLYTVDVQQHPDIKYEALSYVWGNPKHTQRIYLAREDEEEWSLHPLHENLWRVLRHAWELKMFDRLFWTDCLCLNQGDRDEIAQQIPRMGSIYSNAEQVLSWLHLGEYDYRCLLEIMELFDSDHQAAPVNFQRLQVAAHSIASDVYWRRAWIVQEVALAKRVLVISGNVVVDFDVLWSRLAELLREFDADHRTLFGRDLTQSHCSMRVHCDLREAGGKMPLWKLFFEFGGYETTRPADQVYGLLGMVADNEDGSSPVEDIQIDYERDIVAIHLDVLYKSSPPWTELIKLANKWYVREPDFLHSRPTYGKQVSPDPVKTCLGGG</sequence>
<dbReference type="PANTHER" id="PTHR24148:SF64">
    <property type="entry name" value="HETEROKARYON INCOMPATIBILITY DOMAIN-CONTAINING PROTEIN"/>
    <property type="match status" value="1"/>
</dbReference>
<comment type="caution">
    <text evidence="2">The sequence shown here is derived from an EMBL/GenBank/DDBJ whole genome shotgun (WGS) entry which is preliminary data.</text>
</comment>
<dbReference type="EMBL" id="JAJSPL020000007">
    <property type="protein sequence ID" value="KAK7745853.1"/>
    <property type="molecule type" value="Genomic_DNA"/>
</dbReference>
<evidence type="ECO:0000313" key="3">
    <source>
        <dbReference type="Proteomes" id="UP001320245"/>
    </source>
</evidence>
<dbReference type="Pfam" id="PF06985">
    <property type="entry name" value="HET"/>
    <property type="match status" value="1"/>
</dbReference>
<protein>
    <recommendedName>
        <fullName evidence="1">Heterokaryon incompatibility domain-containing protein</fullName>
    </recommendedName>
</protein>
<name>A0AAN9UM29_9PEZI</name>
<dbReference type="AlphaFoldDB" id="A0AAN9UM29"/>
<evidence type="ECO:0000313" key="2">
    <source>
        <dbReference type="EMBL" id="KAK7745853.1"/>
    </source>
</evidence>
<accession>A0AAN9UM29</accession>